<reference evidence="3 4" key="1">
    <citation type="journal article" date="2013" name="Proc. Natl. Acad. Sci. U.S.A.">
        <title>Fine-scale variation in meiotic recombination in Mimulus inferred from population shotgun sequencing.</title>
        <authorList>
            <person name="Hellsten U."/>
            <person name="Wright K.M."/>
            <person name="Jenkins J."/>
            <person name="Shu S."/>
            <person name="Yuan Y."/>
            <person name="Wessler S.R."/>
            <person name="Schmutz J."/>
            <person name="Willis J.H."/>
            <person name="Rokhsar D.S."/>
        </authorList>
    </citation>
    <scope>NUCLEOTIDE SEQUENCE [LARGE SCALE GENOMIC DNA]</scope>
    <source>
        <strain evidence="4">cv. DUN x IM62</strain>
    </source>
</reference>
<evidence type="ECO:0000256" key="2">
    <source>
        <dbReference type="ARBA" id="ARBA00023315"/>
    </source>
</evidence>
<dbReference type="InterPro" id="IPR051504">
    <property type="entry name" value="Plant_metabolite_acyltrans"/>
</dbReference>
<gene>
    <name evidence="3" type="ORF">MIMGU_mgv1a006012mg</name>
</gene>
<keyword evidence="2" id="KW-0012">Acyltransferase</keyword>
<accession>A0A022QHW7</accession>
<dbReference type="Pfam" id="PF02458">
    <property type="entry name" value="Transferase"/>
    <property type="match status" value="1"/>
</dbReference>
<dbReference type="GO" id="GO:0016747">
    <property type="term" value="F:acyltransferase activity, transferring groups other than amino-acyl groups"/>
    <property type="evidence" value="ECO:0007669"/>
    <property type="project" value="UniProtKB-ARBA"/>
</dbReference>
<dbReference type="OMA" id="PHAPFLC"/>
<dbReference type="OrthoDB" id="1862401at2759"/>
<dbReference type="EMBL" id="KI631751">
    <property type="protein sequence ID" value="EYU26095.1"/>
    <property type="molecule type" value="Genomic_DNA"/>
</dbReference>
<evidence type="ECO:0000256" key="1">
    <source>
        <dbReference type="ARBA" id="ARBA00022679"/>
    </source>
</evidence>
<evidence type="ECO:0000313" key="4">
    <source>
        <dbReference type="Proteomes" id="UP000030748"/>
    </source>
</evidence>
<proteinExistence type="predicted"/>
<dbReference type="PANTHER" id="PTHR31625">
    <property type="match status" value="1"/>
</dbReference>
<evidence type="ECO:0000313" key="3">
    <source>
        <dbReference type="EMBL" id="EYU26095.1"/>
    </source>
</evidence>
<dbReference type="Proteomes" id="UP000030748">
    <property type="component" value="Unassembled WGS sequence"/>
</dbReference>
<keyword evidence="1" id="KW-0808">Transferase</keyword>
<dbReference type="KEGG" id="egt:105970525"/>
<sequence length="461" mass="50850">MAENPMSAAAAAVIDRCDIEPSLESAAAEITLPLLHFDITWLYFHPVQRLLFYDFPCSKPLFLETIVPQLKQSLSQTLNHFLPLAGNIVHPLNSGGRPFSRFTAGDSVSLTVAVCDKDFNHLTGNHARVSDEFYACVPHLPPPKHSSSDDHVVLPVLALQITLFPDHGVCLGFTNHHAIADASSIVRFIRAWASVNRFGGEIDDKSRPYYDRTAVEDPKGLDSIYWNLIKRSRAVESPPISFPLNRSRRTFILTKDDVQKLKNFAHQKRPEMNTTSFTVACALVWVCLVKAEAAEAATPVADDEPEFFCFAADCRGRLNAPLPAAYFGNCLAFVKAESKHGLLKGDGGFVIAAECTGEAIQKRVYGEKGILHGAENWPLEFGKLIGKRLFGVAGSPRFDLYDVDYGWGRPKKFESASIDGDTSMSLCKSRDFEGGLEIGLSRSEKILNAFSAIFIQELGKL</sequence>
<keyword evidence="4" id="KW-1185">Reference proteome</keyword>
<dbReference type="InterPro" id="IPR023213">
    <property type="entry name" value="CAT-like_dom_sf"/>
</dbReference>
<dbReference type="eggNOG" id="ENOG502QPXT">
    <property type="taxonomic scope" value="Eukaryota"/>
</dbReference>
<dbReference type="STRING" id="4155.A0A022QHW7"/>
<dbReference type="AlphaFoldDB" id="A0A022QHW7"/>
<protein>
    <submittedName>
        <fullName evidence="3">Uncharacterized protein</fullName>
    </submittedName>
</protein>
<dbReference type="PhylomeDB" id="A0A022QHW7"/>
<organism evidence="3 4">
    <name type="scientific">Erythranthe guttata</name>
    <name type="common">Yellow monkey flower</name>
    <name type="synonym">Mimulus guttatus</name>
    <dbReference type="NCBI Taxonomy" id="4155"/>
    <lineage>
        <taxon>Eukaryota</taxon>
        <taxon>Viridiplantae</taxon>
        <taxon>Streptophyta</taxon>
        <taxon>Embryophyta</taxon>
        <taxon>Tracheophyta</taxon>
        <taxon>Spermatophyta</taxon>
        <taxon>Magnoliopsida</taxon>
        <taxon>eudicotyledons</taxon>
        <taxon>Gunneridae</taxon>
        <taxon>Pentapetalae</taxon>
        <taxon>asterids</taxon>
        <taxon>lamiids</taxon>
        <taxon>Lamiales</taxon>
        <taxon>Phrymaceae</taxon>
        <taxon>Erythranthe</taxon>
    </lineage>
</organism>
<dbReference type="Gene3D" id="3.30.559.10">
    <property type="entry name" value="Chloramphenicol acetyltransferase-like domain"/>
    <property type="match status" value="2"/>
</dbReference>
<name>A0A022QHW7_ERYGU</name>